<reference evidence="3" key="2">
    <citation type="journal article" date="2024" name="Plant">
        <title>Genomic evolution and insights into agronomic trait innovations of Sesamum species.</title>
        <authorList>
            <person name="Miao H."/>
            <person name="Wang L."/>
            <person name="Qu L."/>
            <person name="Liu H."/>
            <person name="Sun Y."/>
            <person name="Le M."/>
            <person name="Wang Q."/>
            <person name="Wei S."/>
            <person name="Zheng Y."/>
            <person name="Lin W."/>
            <person name="Duan Y."/>
            <person name="Cao H."/>
            <person name="Xiong S."/>
            <person name="Wang X."/>
            <person name="Wei L."/>
            <person name="Li C."/>
            <person name="Ma Q."/>
            <person name="Ju M."/>
            <person name="Zhao R."/>
            <person name="Li G."/>
            <person name="Mu C."/>
            <person name="Tian Q."/>
            <person name="Mei H."/>
            <person name="Zhang T."/>
            <person name="Gao T."/>
            <person name="Zhang H."/>
        </authorList>
    </citation>
    <scope>NUCLEOTIDE SEQUENCE</scope>
    <source>
        <strain evidence="3">KEN1</strain>
    </source>
</reference>
<dbReference type="AlphaFoldDB" id="A0AAW2XFV5"/>
<name>A0AAW2XFV5_9LAMI</name>
<reference evidence="3" key="1">
    <citation type="submission" date="2020-06" db="EMBL/GenBank/DDBJ databases">
        <authorList>
            <person name="Li T."/>
            <person name="Hu X."/>
            <person name="Zhang T."/>
            <person name="Song X."/>
            <person name="Zhang H."/>
            <person name="Dai N."/>
            <person name="Sheng W."/>
            <person name="Hou X."/>
            <person name="Wei L."/>
        </authorList>
    </citation>
    <scope>NUCLEOTIDE SEQUENCE</scope>
    <source>
        <strain evidence="3">KEN1</strain>
        <tissue evidence="3">Leaf</tissue>
    </source>
</reference>
<accession>A0AAW2XFV5</accession>
<dbReference type="PANTHER" id="PTHR31896">
    <property type="entry name" value="FAMILY REGULATORY PROTEIN, PUTATIVE (AFU_ORTHOLOGUE AFUA_3G14730)-RELATED"/>
    <property type="match status" value="1"/>
</dbReference>
<sequence>MPSSSVVIVSKCNIYPEHNSAVKSLKLSVSDLPMLSCQYIQKASSPRTHHSPPPTSSPSSSSPSPEPSLTSHLSPAPHLSTAALLPPPDRDIPPAYRKFFQFDNTLSYAGHDKPLAAVQVTELNDAVFVGCTVNHAVVDGTSFWNFFNTFAEMARGAKKISKSPDLPRNRF</sequence>
<dbReference type="InterPro" id="IPR023213">
    <property type="entry name" value="CAT-like_dom_sf"/>
</dbReference>
<feature type="compositionally biased region" description="Low complexity" evidence="2">
    <location>
        <begin position="57"/>
        <end position="75"/>
    </location>
</feature>
<dbReference type="Pfam" id="PF02458">
    <property type="entry name" value="Transferase"/>
    <property type="match status" value="1"/>
</dbReference>
<keyword evidence="1" id="KW-0808">Transferase</keyword>
<dbReference type="PANTHER" id="PTHR31896:SF50">
    <property type="entry name" value="BAHD ACYLTRANSFERASE DCR"/>
    <property type="match status" value="1"/>
</dbReference>
<protein>
    <submittedName>
        <fullName evidence="3">Uncharacterized protein</fullName>
    </submittedName>
</protein>
<proteinExistence type="predicted"/>
<dbReference type="InterPro" id="IPR051283">
    <property type="entry name" value="Sec_Metabolite_Acyltrans"/>
</dbReference>
<dbReference type="GO" id="GO:0016740">
    <property type="term" value="F:transferase activity"/>
    <property type="evidence" value="ECO:0007669"/>
    <property type="project" value="UniProtKB-KW"/>
</dbReference>
<feature type="region of interest" description="Disordered" evidence="2">
    <location>
        <begin position="43"/>
        <end position="87"/>
    </location>
</feature>
<gene>
    <name evidence="3" type="ORF">Slati_1661000</name>
</gene>
<dbReference type="Gene3D" id="3.30.559.10">
    <property type="entry name" value="Chloramphenicol acetyltransferase-like domain"/>
    <property type="match status" value="1"/>
</dbReference>
<organism evidence="3">
    <name type="scientific">Sesamum latifolium</name>
    <dbReference type="NCBI Taxonomy" id="2727402"/>
    <lineage>
        <taxon>Eukaryota</taxon>
        <taxon>Viridiplantae</taxon>
        <taxon>Streptophyta</taxon>
        <taxon>Embryophyta</taxon>
        <taxon>Tracheophyta</taxon>
        <taxon>Spermatophyta</taxon>
        <taxon>Magnoliopsida</taxon>
        <taxon>eudicotyledons</taxon>
        <taxon>Gunneridae</taxon>
        <taxon>Pentapetalae</taxon>
        <taxon>asterids</taxon>
        <taxon>lamiids</taxon>
        <taxon>Lamiales</taxon>
        <taxon>Pedaliaceae</taxon>
        <taxon>Sesamum</taxon>
    </lineage>
</organism>
<evidence type="ECO:0000313" key="3">
    <source>
        <dbReference type="EMBL" id="KAL0451046.1"/>
    </source>
</evidence>
<dbReference type="EMBL" id="JACGWN010000005">
    <property type="protein sequence ID" value="KAL0451046.1"/>
    <property type="molecule type" value="Genomic_DNA"/>
</dbReference>
<evidence type="ECO:0000256" key="1">
    <source>
        <dbReference type="ARBA" id="ARBA00022679"/>
    </source>
</evidence>
<comment type="caution">
    <text evidence="3">The sequence shown here is derived from an EMBL/GenBank/DDBJ whole genome shotgun (WGS) entry which is preliminary data.</text>
</comment>
<evidence type="ECO:0000256" key="2">
    <source>
        <dbReference type="SAM" id="MobiDB-lite"/>
    </source>
</evidence>